<dbReference type="GeneID" id="80557899"/>
<dbReference type="EMBL" id="AP024483">
    <property type="protein sequence ID" value="BCS82694.1"/>
    <property type="molecule type" value="Genomic_DNA"/>
</dbReference>
<dbReference type="Pfam" id="PF13637">
    <property type="entry name" value="Ank_4"/>
    <property type="match status" value="1"/>
</dbReference>
<accession>A0ABM7NRC3</accession>
<dbReference type="InterPro" id="IPR002110">
    <property type="entry name" value="Ankyrin_rpt"/>
</dbReference>
<dbReference type="Gene3D" id="1.25.40.20">
    <property type="entry name" value="Ankyrin repeat-containing domain"/>
    <property type="match status" value="2"/>
</dbReference>
<protein>
    <submittedName>
        <fullName evidence="3">Ankyrin repeat protein</fullName>
    </submittedName>
</protein>
<dbReference type="SUPFAM" id="SSF48403">
    <property type="entry name" value="Ankyrin repeat"/>
    <property type="match status" value="1"/>
</dbReference>
<evidence type="ECO:0000256" key="2">
    <source>
        <dbReference type="ARBA" id="ARBA00023043"/>
    </source>
</evidence>
<keyword evidence="1" id="KW-0677">Repeat</keyword>
<sequence length="304" mass="35391">MEYCCKKFHYDYYYYYSGSISRLVVINIKSLYYYDKIENIKNAIVKNDNDYIIRKINKVSIKSLIDIIKYFIVVNNTHYFEYSINTGKINIDYDDNIFWKLAISHNSYDVINFLINLKIDVNICDNYAIIIAAHNNNMELFSLLMKNGADISNKHVQRIFIVQESQENLNFLAKNGIDLIKNSKNITLAVSLRNQKMVKYFIDLGYDILFNNNLLLRVAINSGDVEIVKLLLSNGANVNDLTIDDIVCVIRFHFIKMIPILIDAGYDFKILESLSSHGEISRITENMEILGVDFKNLFRILINH</sequence>
<proteinExistence type="predicted"/>
<organism evidence="3 4">
    <name type="scientific">Cotonvirus japonicus</name>
    <dbReference type="NCBI Taxonomy" id="2811091"/>
    <lineage>
        <taxon>Viruses</taxon>
        <taxon>Varidnaviria</taxon>
        <taxon>Bamfordvirae</taxon>
        <taxon>Nucleocytoviricota</taxon>
        <taxon>Megaviricetes</taxon>
        <taxon>Imitervirales</taxon>
        <taxon>Mimiviridae</taxon>
        <taxon>Megamimivirinae</taxon>
        <taxon>Cotonvirus</taxon>
        <taxon>Cotonvirus japonicum</taxon>
    </lineage>
</organism>
<dbReference type="Pfam" id="PF12796">
    <property type="entry name" value="Ank_2"/>
    <property type="match status" value="1"/>
</dbReference>
<reference evidence="3 4" key="1">
    <citation type="submission" date="2021-02" db="EMBL/GenBank/DDBJ databases">
        <title>Cotonvirus japonicus, which uses Golgi apparatus of host cells for its virion factory, phylogenetically links tailed tupanvirus and icosahedral mimivirus.</title>
        <authorList>
            <person name="Takahashi H."/>
            <person name="Fukaya S."/>
            <person name="Song C."/>
            <person name="Murata K."/>
            <person name="Takemura M."/>
        </authorList>
    </citation>
    <scope>NUCLEOTIDE SEQUENCE [LARGE SCALE GENOMIC DNA]</scope>
</reference>
<dbReference type="RefSeq" id="YP_010841302.1">
    <property type="nucleotide sequence ID" value="NC_079139.1"/>
</dbReference>
<name>A0ABM7NRC3_9VIRU</name>
<evidence type="ECO:0000313" key="4">
    <source>
        <dbReference type="Proteomes" id="UP001321479"/>
    </source>
</evidence>
<dbReference type="InterPro" id="IPR051165">
    <property type="entry name" value="Multifunctional_ANK_Repeat"/>
</dbReference>
<keyword evidence="2" id="KW-0040">ANK repeat</keyword>
<dbReference type="PANTHER" id="PTHR24123">
    <property type="entry name" value="ANKYRIN REPEAT-CONTAINING"/>
    <property type="match status" value="1"/>
</dbReference>
<dbReference type="SMART" id="SM00248">
    <property type="entry name" value="ANK"/>
    <property type="match status" value="4"/>
</dbReference>
<keyword evidence="4" id="KW-1185">Reference proteome</keyword>
<dbReference type="InterPro" id="IPR036770">
    <property type="entry name" value="Ankyrin_rpt-contain_sf"/>
</dbReference>
<dbReference type="PANTHER" id="PTHR24123:SF33">
    <property type="entry name" value="PROTEIN HOS4"/>
    <property type="match status" value="1"/>
</dbReference>
<dbReference type="PROSITE" id="PS50297">
    <property type="entry name" value="ANK_REP_REGION"/>
    <property type="match status" value="1"/>
</dbReference>
<evidence type="ECO:0000256" key="1">
    <source>
        <dbReference type="ARBA" id="ARBA00022737"/>
    </source>
</evidence>
<evidence type="ECO:0000313" key="3">
    <source>
        <dbReference type="EMBL" id="BCS82694.1"/>
    </source>
</evidence>
<dbReference type="PROSITE" id="PS50088">
    <property type="entry name" value="ANK_REPEAT"/>
    <property type="match status" value="1"/>
</dbReference>
<dbReference type="Proteomes" id="UP001321479">
    <property type="component" value="Segment"/>
</dbReference>